<dbReference type="AlphaFoldDB" id="A0AAN7R520"/>
<accession>A0AAN7R520</accession>
<proteinExistence type="predicted"/>
<name>A0AAN7R520_TRANT</name>
<evidence type="ECO:0000313" key="1">
    <source>
        <dbReference type="EMBL" id="KAK4790082.1"/>
    </source>
</evidence>
<dbReference type="Proteomes" id="UP001346149">
    <property type="component" value="Unassembled WGS sequence"/>
</dbReference>
<keyword evidence="2" id="KW-1185">Reference proteome</keyword>
<gene>
    <name evidence="1" type="ORF">SAY86_017386</name>
</gene>
<sequence length="152" mass="16826">MIYIAGAADMIKFYQDRTSDLSLKIEEGFGSNGLGIIAVSEVSLPSGGDRGRNLKILIAGLTCAMFMKDGFEVIYGEEEIAYQIGETTETVKVTFVQILTVSGHLSCSLFIYTSLLCEQASENYTLLIGSNRALTFGEYLELLFDKYYHTRT</sequence>
<organism evidence="1 2">
    <name type="scientific">Trapa natans</name>
    <name type="common">Water chestnut</name>
    <dbReference type="NCBI Taxonomy" id="22666"/>
    <lineage>
        <taxon>Eukaryota</taxon>
        <taxon>Viridiplantae</taxon>
        <taxon>Streptophyta</taxon>
        <taxon>Embryophyta</taxon>
        <taxon>Tracheophyta</taxon>
        <taxon>Spermatophyta</taxon>
        <taxon>Magnoliopsida</taxon>
        <taxon>eudicotyledons</taxon>
        <taxon>Gunneridae</taxon>
        <taxon>Pentapetalae</taxon>
        <taxon>rosids</taxon>
        <taxon>malvids</taxon>
        <taxon>Myrtales</taxon>
        <taxon>Lythraceae</taxon>
        <taxon>Trapa</taxon>
    </lineage>
</organism>
<dbReference type="EMBL" id="JAXQNO010000010">
    <property type="protein sequence ID" value="KAK4790082.1"/>
    <property type="molecule type" value="Genomic_DNA"/>
</dbReference>
<protein>
    <submittedName>
        <fullName evidence="1">Uncharacterized protein</fullName>
    </submittedName>
</protein>
<evidence type="ECO:0000313" key="2">
    <source>
        <dbReference type="Proteomes" id="UP001346149"/>
    </source>
</evidence>
<comment type="caution">
    <text evidence="1">The sequence shown here is derived from an EMBL/GenBank/DDBJ whole genome shotgun (WGS) entry which is preliminary data.</text>
</comment>
<reference evidence="1 2" key="1">
    <citation type="journal article" date="2023" name="Hortic Res">
        <title>Pangenome of water caltrop reveals structural variations and asymmetric subgenome divergence after allopolyploidization.</title>
        <authorList>
            <person name="Zhang X."/>
            <person name="Chen Y."/>
            <person name="Wang L."/>
            <person name="Yuan Y."/>
            <person name="Fang M."/>
            <person name="Shi L."/>
            <person name="Lu R."/>
            <person name="Comes H.P."/>
            <person name="Ma Y."/>
            <person name="Chen Y."/>
            <person name="Huang G."/>
            <person name="Zhou Y."/>
            <person name="Zheng Z."/>
            <person name="Qiu Y."/>
        </authorList>
    </citation>
    <scope>NUCLEOTIDE SEQUENCE [LARGE SCALE GENOMIC DNA]</scope>
    <source>
        <strain evidence="1">F231</strain>
    </source>
</reference>